<proteinExistence type="predicted"/>
<sequence>MVIEAQPCSDSILDVQQFAYPAFFARGLSAPNLEKQTGTLKLPSMEYFVVEAGFIPAFIEGDSSLVKYLLVESKVVFQKYFVVCRRHIRFLQ</sequence>
<accession>A0AAV4MRG0</accession>
<evidence type="ECO:0000313" key="2">
    <source>
        <dbReference type="Proteomes" id="UP001054945"/>
    </source>
</evidence>
<reference evidence="1 2" key="1">
    <citation type="submission" date="2021-06" db="EMBL/GenBank/DDBJ databases">
        <title>Caerostris extrusa draft genome.</title>
        <authorList>
            <person name="Kono N."/>
            <person name="Arakawa K."/>
        </authorList>
    </citation>
    <scope>NUCLEOTIDE SEQUENCE [LARGE SCALE GENOMIC DNA]</scope>
</reference>
<protein>
    <submittedName>
        <fullName evidence="1">Uncharacterized protein</fullName>
    </submittedName>
</protein>
<evidence type="ECO:0000313" key="1">
    <source>
        <dbReference type="EMBL" id="GIX74933.1"/>
    </source>
</evidence>
<keyword evidence="2" id="KW-1185">Reference proteome</keyword>
<gene>
    <name evidence="1" type="ORF">CEXT_177301</name>
</gene>
<dbReference type="AlphaFoldDB" id="A0AAV4MRG0"/>
<organism evidence="1 2">
    <name type="scientific">Caerostris extrusa</name>
    <name type="common">Bark spider</name>
    <name type="synonym">Caerostris bankana</name>
    <dbReference type="NCBI Taxonomy" id="172846"/>
    <lineage>
        <taxon>Eukaryota</taxon>
        <taxon>Metazoa</taxon>
        <taxon>Ecdysozoa</taxon>
        <taxon>Arthropoda</taxon>
        <taxon>Chelicerata</taxon>
        <taxon>Arachnida</taxon>
        <taxon>Araneae</taxon>
        <taxon>Araneomorphae</taxon>
        <taxon>Entelegynae</taxon>
        <taxon>Araneoidea</taxon>
        <taxon>Araneidae</taxon>
        <taxon>Caerostris</taxon>
    </lineage>
</organism>
<name>A0AAV4MRG0_CAEEX</name>
<comment type="caution">
    <text evidence="1">The sequence shown here is derived from an EMBL/GenBank/DDBJ whole genome shotgun (WGS) entry which is preliminary data.</text>
</comment>
<dbReference type="EMBL" id="BPLR01002539">
    <property type="protein sequence ID" value="GIX74933.1"/>
    <property type="molecule type" value="Genomic_DNA"/>
</dbReference>
<dbReference type="Proteomes" id="UP001054945">
    <property type="component" value="Unassembled WGS sequence"/>
</dbReference>